<dbReference type="HOGENOM" id="CLU_1793633_0_0_11"/>
<organism evidence="2 3">
    <name type="scientific">Frankia alni (strain DSM 45986 / CECT 9034 / ACN14a)</name>
    <dbReference type="NCBI Taxonomy" id="326424"/>
    <lineage>
        <taxon>Bacteria</taxon>
        <taxon>Bacillati</taxon>
        <taxon>Actinomycetota</taxon>
        <taxon>Actinomycetes</taxon>
        <taxon>Frankiales</taxon>
        <taxon>Frankiaceae</taxon>
        <taxon>Frankia</taxon>
    </lineage>
</organism>
<dbReference type="AlphaFoldDB" id="Q0RBU3"/>
<feature type="compositionally biased region" description="Low complexity" evidence="1">
    <location>
        <begin position="80"/>
        <end position="90"/>
    </location>
</feature>
<reference evidence="2 3" key="1">
    <citation type="journal article" date="2007" name="Genome Res.">
        <title>Genome characteristics of facultatively symbiotic Frankia sp. strains reflect host range and host plant biogeography.</title>
        <authorList>
            <person name="Normand P."/>
            <person name="Lapierre P."/>
            <person name="Tisa L.S."/>
            <person name="Gogarten J.P."/>
            <person name="Alloisio N."/>
            <person name="Bagnarol E."/>
            <person name="Bassi C.A."/>
            <person name="Berry A.M."/>
            <person name="Bickhart D.M."/>
            <person name="Choisne N."/>
            <person name="Couloux A."/>
            <person name="Cournoyer B."/>
            <person name="Cruveiller S."/>
            <person name="Daubin V."/>
            <person name="Demange N."/>
            <person name="Francino M.P."/>
            <person name="Goltsman E."/>
            <person name="Huang Y."/>
            <person name="Kopp O.R."/>
            <person name="Labarre L."/>
            <person name="Lapidus A."/>
            <person name="Lavire C."/>
            <person name="Marechal J."/>
            <person name="Martinez M."/>
            <person name="Mastronunzio J.E."/>
            <person name="Mullin B.C."/>
            <person name="Niemann J."/>
            <person name="Pujic P."/>
            <person name="Rawnsley T."/>
            <person name="Rouy Z."/>
            <person name="Schenowitz C."/>
            <person name="Sellstedt A."/>
            <person name="Tavares F."/>
            <person name="Tomkins J.P."/>
            <person name="Vallenet D."/>
            <person name="Valverde C."/>
            <person name="Wall L.G."/>
            <person name="Wang Y."/>
            <person name="Medigue C."/>
            <person name="Benson D.R."/>
        </authorList>
    </citation>
    <scope>NUCLEOTIDE SEQUENCE [LARGE SCALE GENOMIC DNA]</scope>
    <source>
        <strain evidence="3">DSM 45986 / CECT 9034 / ACN14a</strain>
    </source>
</reference>
<keyword evidence="3" id="KW-1185">Reference proteome</keyword>
<name>Q0RBU3_FRAAA</name>
<evidence type="ECO:0000313" key="3">
    <source>
        <dbReference type="Proteomes" id="UP000000657"/>
    </source>
</evidence>
<feature type="region of interest" description="Disordered" evidence="1">
    <location>
        <begin position="79"/>
        <end position="144"/>
    </location>
</feature>
<sequence>MASTGDGLDLVRGSAEPRRLFRRQRRSALACDGSVDADLRVGQALVDVASGLPTVHDPQARADEVEAAEELGDLRRRLLDAQASGSATTRSSRRVRPSRVRGMSSTYRARPTARRADLAIGHRASGTRASGNSGNGPKGTGSNQ</sequence>
<dbReference type="EMBL" id="CT573213">
    <property type="protein sequence ID" value="CAJ65087.1"/>
    <property type="molecule type" value="Genomic_DNA"/>
</dbReference>
<proteinExistence type="predicted"/>
<feature type="compositionally biased region" description="Gly residues" evidence="1">
    <location>
        <begin position="133"/>
        <end position="144"/>
    </location>
</feature>
<dbReference type="Proteomes" id="UP000000657">
    <property type="component" value="Chromosome"/>
</dbReference>
<gene>
    <name evidence="2" type="ordered locus">FRAAL6464</name>
</gene>
<dbReference type="KEGG" id="fal:FRAAL6464"/>
<evidence type="ECO:0000313" key="2">
    <source>
        <dbReference type="EMBL" id="CAJ65087.1"/>
    </source>
</evidence>
<evidence type="ECO:0000256" key="1">
    <source>
        <dbReference type="SAM" id="MobiDB-lite"/>
    </source>
</evidence>
<protein>
    <submittedName>
        <fullName evidence="2">Uncharacterized protein</fullName>
    </submittedName>
</protein>
<accession>Q0RBU3</accession>